<reference evidence="1" key="1">
    <citation type="submission" date="2024-07" db="EMBL/GenBank/DDBJ databases">
        <authorList>
            <person name="Bringhurst R.M."/>
            <person name="Homer T.E."/>
        </authorList>
    </citation>
    <scope>NUCLEOTIDE SEQUENCE</scope>
</reference>
<organism evidence="1">
    <name type="scientific">Pseudomonas phage HRDY3</name>
    <dbReference type="NCBI Taxonomy" id="3236930"/>
    <lineage>
        <taxon>Viruses</taxon>
    </lineage>
</organism>
<evidence type="ECO:0008006" key="2">
    <source>
        <dbReference type="Google" id="ProtNLM"/>
    </source>
</evidence>
<name>A0AB39CEH5_9VIRU</name>
<evidence type="ECO:0000313" key="1">
    <source>
        <dbReference type="EMBL" id="XDJ15306.1"/>
    </source>
</evidence>
<proteinExistence type="predicted"/>
<protein>
    <recommendedName>
        <fullName evidence="2">Small CPxCG-related zinc finger protein</fullName>
    </recommendedName>
</protein>
<dbReference type="EMBL" id="PQ015379">
    <property type="protein sequence ID" value="XDJ15306.1"/>
    <property type="molecule type" value="Genomic_DNA"/>
</dbReference>
<accession>A0AB39CEH5</accession>
<sequence length="42" mass="4815">MEEQEMDMEREEDCPACRDVTDDDPFYGECLACGALDTRVPE</sequence>